<dbReference type="AlphaFoldDB" id="A0A9Q0QUS8"/>
<accession>A0A9Q0QUS8</accession>
<comment type="caution">
    <text evidence="2">The sequence shown here is derived from an EMBL/GenBank/DDBJ whole genome shotgun (WGS) entry which is preliminary data.</text>
</comment>
<evidence type="ECO:0000256" key="1">
    <source>
        <dbReference type="SAM" id="MobiDB-lite"/>
    </source>
</evidence>
<proteinExistence type="predicted"/>
<organism evidence="2 3">
    <name type="scientific">Protea cynaroides</name>
    <dbReference type="NCBI Taxonomy" id="273540"/>
    <lineage>
        <taxon>Eukaryota</taxon>
        <taxon>Viridiplantae</taxon>
        <taxon>Streptophyta</taxon>
        <taxon>Embryophyta</taxon>
        <taxon>Tracheophyta</taxon>
        <taxon>Spermatophyta</taxon>
        <taxon>Magnoliopsida</taxon>
        <taxon>Proteales</taxon>
        <taxon>Proteaceae</taxon>
        <taxon>Protea</taxon>
    </lineage>
</organism>
<feature type="region of interest" description="Disordered" evidence="1">
    <location>
        <begin position="1"/>
        <end position="36"/>
    </location>
</feature>
<feature type="compositionally biased region" description="Basic and acidic residues" evidence="1">
    <location>
        <begin position="1"/>
        <end position="18"/>
    </location>
</feature>
<sequence>MAYERRIQPSSTRARDDTSVQESPPPPPPPLVGGSTPVFASTFAPAWIPQDMMGAFTAFMGFMKQQATGGGIPVGQPVQQDQMGVMEKVLKKFHKQNPQTFRGTANEP</sequence>
<dbReference type="Proteomes" id="UP001141806">
    <property type="component" value="Unassembled WGS sequence"/>
</dbReference>
<evidence type="ECO:0000313" key="3">
    <source>
        <dbReference type="Proteomes" id="UP001141806"/>
    </source>
</evidence>
<name>A0A9Q0QUS8_9MAGN</name>
<gene>
    <name evidence="2" type="ORF">NE237_005744</name>
</gene>
<protein>
    <submittedName>
        <fullName evidence="2">Uncharacterized protein</fullName>
    </submittedName>
</protein>
<dbReference type="EMBL" id="JAMYWD010000004">
    <property type="protein sequence ID" value="KAJ4972570.1"/>
    <property type="molecule type" value="Genomic_DNA"/>
</dbReference>
<evidence type="ECO:0000313" key="2">
    <source>
        <dbReference type="EMBL" id="KAJ4972570.1"/>
    </source>
</evidence>
<reference evidence="2" key="1">
    <citation type="journal article" date="2023" name="Plant J.">
        <title>The genome of the king protea, Protea cynaroides.</title>
        <authorList>
            <person name="Chang J."/>
            <person name="Duong T.A."/>
            <person name="Schoeman C."/>
            <person name="Ma X."/>
            <person name="Roodt D."/>
            <person name="Barker N."/>
            <person name="Li Z."/>
            <person name="Van de Peer Y."/>
            <person name="Mizrachi E."/>
        </authorList>
    </citation>
    <scope>NUCLEOTIDE SEQUENCE</scope>
    <source>
        <tissue evidence="2">Young leaves</tissue>
    </source>
</reference>
<keyword evidence="3" id="KW-1185">Reference proteome</keyword>